<accession>A0AB36DRD7</accession>
<protein>
    <recommendedName>
        <fullName evidence="4">CTP synthetase</fullName>
    </recommendedName>
</protein>
<gene>
    <name evidence="2" type="ORF">AO370_0261</name>
</gene>
<dbReference type="Proteomes" id="UP000078295">
    <property type="component" value="Unassembled WGS sequence"/>
</dbReference>
<keyword evidence="1" id="KW-0812">Transmembrane</keyword>
<keyword evidence="1" id="KW-0472">Membrane</keyword>
<dbReference type="AlphaFoldDB" id="A0AB36DRD7"/>
<comment type="caution">
    <text evidence="2">The sequence shown here is derived from an EMBL/GenBank/DDBJ whole genome shotgun (WGS) entry which is preliminary data.</text>
</comment>
<sequence>MGFYMNIPLFSAIFSIAFTVIIGVLMIVAFVTGFDKGMHIIGAVIIGTVISLPVALFVTKRLAQLTSGPNKAPKA</sequence>
<organism evidence="2 3">
    <name type="scientific">Moraxella catarrhalis</name>
    <name type="common">Branhamella catarrhalis</name>
    <dbReference type="NCBI Taxonomy" id="480"/>
    <lineage>
        <taxon>Bacteria</taxon>
        <taxon>Pseudomonadati</taxon>
        <taxon>Pseudomonadota</taxon>
        <taxon>Gammaproteobacteria</taxon>
        <taxon>Moraxellales</taxon>
        <taxon>Moraxellaceae</taxon>
        <taxon>Moraxella</taxon>
    </lineage>
</organism>
<dbReference type="EMBL" id="LXHQ01000008">
    <property type="protein sequence ID" value="OAV28098.1"/>
    <property type="molecule type" value="Genomic_DNA"/>
</dbReference>
<reference evidence="2 3" key="1">
    <citation type="journal article" date="2016" name="Genome Biol. Evol.">
        <title>Comparative Genomic Analyses of the Moraxella catarrhalis Serosensitive and Seroresistant Lineages Demonstrate Their Independent Evolution.</title>
        <authorList>
            <person name="Earl J.P."/>
            <person name="de Vries S.P."/>
            <person name="Ahmed A."/>
            <person name="Powell E."/>
            <person name="Schultz M.P."/>
            <person name="Hermans P.W."/>
            <person name="Hill D.J."/>
            <person name="Zhou Z."/>
            <person name="Constantinidou C.I."/>
            <person name="Hu F.Z."/>
            <person name="Bootsma H.J."/>
            <person name="Ehrlich G.D."/>
        </authorList>
    </citation>
    <scope>NUCLEOTIDE SEQUENCE [LARGE SCALE GENOMIC DNA]</scope>
    <source>
        <strain evidence="2 3">F23</strain>
    </source>
</reference>
<evidence type="ECO:0000313" key="2">
    <source>
        <dbReference type="EMBL" id="OAV28098.1"/>
    </source>
</evidence>
<evidence type="ECO:0000313" key="3">
    <source>
        <dbReference type="Proteomes" id="UP000078295"/>
    </source>
</evidence>
<proteinExistence type="predicted"/>
<feature type="transmembrane region" description="Helical" evidence="1">
    <location>
        <begin position="37"/>
        <end position="58"/>
    </location>
</feature>
<name>A0AB36DRD7_MORCA</name>
<keyword evidence="1" id="KW-1133">Transmembrane helix</keyword>
<feature type="transmembrane region" description="Helical" evidence="1">
    <location>
        <begin position="7"/>
        <end position="31"/>
    </location>
</feature>
<evidence type="ECO:0008006" key="4">
    <source>
        <dbReference type="Google" id="ProtNLM"/>
    </source>
</evidence>
<evidence type="ECO:0000256" key="1">
    <source>
        <dbReference type="SAM" id="Phobius"/>
    </source>
</evidence>